<dbReference type="GO" id="GO:0045892">
    <property type="term" value="P:negative regulation of DNA-templated transcription"/>
    <property type="evidence" value="ECO:0007669"/>
    <property type="project" value="TreeGrafter"/>
</dbReference>
<name>A0A975R120_9MICC</name>
<dbReference type="InterPro" id="IPR029016">
    <property type="entry name" value="GAF-like_dom_sf"/>
</dbReference>
<evidence type="ECO:0000313" key="8">
    <source>
        <dbReference type="Proteomes" id="UP000676885"/>
    </source>
</evidence>
<dbReference type="InterPro" id="IPR036388">
    <property type="entry name" value="WH-like_DNA-bd_sf"/>
</dbReference>
<dbReference type="GO" id="GO:0003700">
    <property type="term" value="F:DNA-binding transcription factor activity"/>
    <property type="evidence" value="ECO:0007669"/>
    <property type="project" value="TreeGrafter"/>
</dbReference>
<proteinExistence type="predicted"/>
<dbReference type="InterPro" id="IPR050707">
    <property type="entry name" value="HTH_MetabolicPath_Reg"/>
</dbReference>
<organism evidence="7 8">
    <name type="scientific">Arthrobacter jiangjiafuii</name>
    <dbReference type="NCBI Taxonomy" id="2817475"/>
    <lineage>
        <taxon>Bacteria</taxon>
        <taxon>Bacillati</taxon>
        <taxon>Actinomycetota</taxon>
        <taxon>Actinomycetes</taxon>
        <taxon>Micrococcales</taxon>
        <taxon>Micrococcaceae</taxon>
        <taxon>Arthrobacter</taxon>
    </lineage>
</organism>
<protein>
    <submittedName>
        <fullName evidence="7">Helix-turn-helix domain-containing protein</fullName>
    </submittedName>
</protein>
<gene>
    <name evidence="7" type="ORF">KKR91_16450</name>
</gene>
<feature type="domain" description="IclR-ED" evidence="6">
    <location>
        <begin position="68"/>
        <end position="236"/>
    </location>
</feature>
<accession>A0A975R120</accession>
<dbReference type="GO" id="GO:0003677">
    <property type="term" value="F:DNA binding"/>
    <property type="evidence" value="ECO:0007669"/>
    <property type="project" value="UniProtKB-KW"/>
</dbReference>
<evidence type="ECO:0000256" key="1">
    <source>
        <dbReference type="ARBA" id="ARBA00023015"/>
    </source>
</evidence>
<dbReference type="SMART" id="SM00346">
    <property type="entry name" value="HTH_ICLR"/>
    <property type="match status" value="1"/>
</dbReference>
<evidence type="ECO:0000256" key="2">
    <source>
        <dbReference type="ARBA" id="ARBA00023125"/>
    </source>
</evidence>
<dbReference type="PANTHER" id="PTHR30136">
    <property type="entry name" value="HELIX-TURN-HELIX TRANSCRIPTIONAL REGULATOR, ICLR FAMILY"/>
    <property type="match status" value="1"/>
</dbReference>
<dbReference type="Pfam" id="PF01614">
    <property type="entry name" value="IclR_C"/>
    <property type="match status" value="1"/>
</dbReference>
<dbReference type="Pfam" id="PF09339">
    <property type="entry name" value="HTH_IclR"/>
    <property type="match status" value="1"/>
</dbReference>
<keyword evidence="1" id="KW-0805">Transcription regulation</keyword>
<dbReference type="InterPro" id="IPR036390">
    <property type="entry name" value="WH_DNA-bd_sf"/>
</dbReference>
<dbReference type="PROSITE" id="PS51078">
    <property type="entry name" value="ICLR_ED"/>
    <property type="match status" value="1"/>
</dbReference>
<dbReference type="KEGG" id="ajg:KKR91_16450"/>
<feature type="domain" description="HTH iclR-type" evidence="5">
    <location>
        <begin position="11"/>
        <end position="72"/>
    </location>
</feature>
<dbReference type="EMBL" id="CP076022">
    <property type="protein sequence ID" value="QWC10009.1"/>
    <property type="molecule type" value="Genomic_DNA"/>
</dbReference>
<dbReference type="Gene3D" id="3.30.450.40">
    <property type="match status" value="1"/>
</dbReference>
<dbReference type="AlphaFoldDB" id="A0A975R120"/>
<evidence type="ECO:0000256" key="3">
    <source>
        <dbReference type="ARBA" id="ARBA00023163"/>
    </source>
</evidence>
<dbReference type="SUPFAM" id="SSF46785">
    <property type="entry name" value="Winged helix' DNA-binding domain"/>
    <property type="match status" value="1"/>
</dbReference>
<evidence type="ECO:0000313" key="7">
    <source>
        <dbReference type="EMBL" id="QWC10009.1"/>
    </source>
</evidence>
<dbReference type="RefSeq" id="WP_210227246.1">
    <property type="nucleotide sequence ID" value="NZ_CP076022.1"/>
</dbReference>
<sequence>MADRPVNGPASQTLSRGIRLLEILAGQTEPMSIATAAAQLGVHRSIAYRIVRTLEDHSLVERDDAGNLHLAAGLAALAQHVAKDLQAAARPELGAVADDLGMTAFLVVLENTTCITLLSAEPREGPGTVSRRPGARHPLEKGASGVAIQSAMSDAELTALFEGRGIRPEVGLARSRGYTVSRNEVIEGLTGVSVPLIAPGRPPAAVSVVYIATPFDNETIGARLRQAAAAIAARLG</sequence>
<keyword evidence="2" id="KW-0238">DNA-binding</keyword>
<evidence type="ECO:0000256" key="4">
    <source>
        <dbReference type="SAM" id="MobiDB-lite"/>
    </source>
</evidence>
<dbReference type="InterPro" id="IPR005471">
    <property type="entry name" value="Tscrpt_reg_IclR_N"/>
</dbReference>
<dbReference type="PROSITE" id="PS51077">
    <property type="entry name" value="HTH_ICLR"/>
    <property type="match status" value="1"/>
</dbReference>
<dbReference type="SUPFAM" id="SSF55781">
    <property type="entry name" value="GAF domain-like"/>
    <property type="match status" value="1"/>
</dbReference>
<evidence type="ECO:0000259" key="6">
    <source>
        <dbReference type="PROSITE" id="PS51078"/>
    </source>
</evidence>
<dbReference type="PANTHER" id="PTHR30136:SF24">
    <property type="entry name" value="HTH-TYPE TRANSCRIPTIONAL REPRESSOR ALLR"/>
    <property type="match status" value="1"/>
</dbReference>
<dbReference type="Gene3D" id="1.10.10.10">
    <property type="entry name" value="Winged helix-like DNA-binding domain superfamily/Winged helix DNA-binding domain"/>
    <property type="match status" value="1"/>
</dbReference>
<evidence type="ECO:0000259" key="5">
    <source>
        <dbReference type="PROSITE" id="PS51077"/>
    </source>
</evidence>
<keyword evidence="8" id="KW-1185">Reference proteome</keyword>
<keyword evidence="3" id="KW-0804">Transcription</keyword>
<dbReference type="Proteomes" id="UP000676885">
    <property type="component" value="Chromosome"/>
</dbReference>
<feature type="region of interest" description="Disordered" evidence="4">
    <location>
        <begin position="123"/>
        <end position="143"/>
    </location>
</feature>
<dbReference type="InterPro" id="IPR014757">
    <property type="entry name" value="Tscrpt_reg_IclR_C"/>
</dbReference>
<reference evidence="7 8" key="1">
    <citation type="submission" date="2021-05" db="EMBL/GenBank/DDBJ databases">
        <title>Novel species in genus Arthrobacter.</title>
        <authorList>
            <person name="Zhang G."/>
        </authorList>
    </citation>
    <scope>NUCLEOTIDE SEQUENCE [LARGE SCALE GENOMIC DNA]</scope>
    <source>
        <strain evidence="8">zg-ZUI227</strain>
    </source>
</reference>